<dbReference type="GO" id="GO:0016301">
    <property type="term" value="F:kinase activity"/>
    <property type="evidence" value="ECO:0007669"/>
    <property type="project" value="UniProtKB-KW"/>
</dbReference>
<reference evidence="1 2" key="1">
    <citation type="submission" date="2016-10" db="EMBL/GenBank/DDBJ databases">
        <authorList>
            <person name="de Groot N.N."/>
        </authorList>
    </citation>
    <scope>NUCLEOTIDE SEQUENCE [LARGE SCALE GENOMIC DNA]</scope>
    <source>
        <strain evidence="1 2">DSM 24956</strain>
    </source>
</reference>
<protein>
    <submittedName>
        <fullName evidence="1">cAMP-binding domain of CRP or a regulatory subunit of cAMP-dependent protein kinases</fullName>
    </submittedName>
</protein>
<proteinExistence type="predicted"/>
<sequence>MNVYKDYLISKLGMNNDDADLFLSGFEEVIYKKGSFLQKEGDKCNVIRIILEGCARGFVVVNGKEISTNFYFENDHTYDYVNFLLNKKGTLNIKALDTIRAIEMTIEALEFLQSEVIGFHRMSFHMFKMNYIKTENERMNFIIKSPKERYLNLVKNNKHIISRIPQHQIASYIGISPEHLSRIRKEISTS</sequence>
<dbReference type="STRING" id="762486.SAMN05444411_10129"/>
<dbReference type="Gene3D" id="2.60.120.10">
    <property type="entry name" value="Jelly Rolls"/>
    <property type="match status" value="1"/>
</dbReference>
<gene>
    <name evidence="1" type="ORF">SAMN05444411_10129</name>
</gene>
<evidence type="ECO:0000313" key="2">
    <source>
        <dbReference type="Proteomes" id="UP000199595"/>
    </source>
</evidence>
<keyword evidence="1" id="KW-0808">Transferase</keyword>
<dbReference type="RefSeq" id="WP_090118487.1">
    <property type="nucleotide sequence ID" value="NZ_FNNJ01000001.1"/>
</dbReference>
<keyword evidence="1" id="KW-0418">Kinase</keyword>
<dbReference type="AlphaFoldDB" id="A0A1H2QLM3"/>
<keyword evidence="2" id="KW-1185">Reference proteome</keyword>
<dbReference type="SUPFAM" id="SSF51206">
    <property type="entry name" value="cAMP-binding domain-like"/>
    <property type="match status" value="1"/>
</dbReference>
<dbReference type="EMBL" id="FNNJ01000001">
    <property type="protein sequence ID" value="SDW07810.1"/>
    <property type="molecule type" value="Genomic_DNA"/>
</dbReference>
<accession>A0A1H2QLM3</accession>
<dbReference type="InterPro" id="IPR014710">
    <property type="entry name" value="RmlC-like_jellyroll"/>
</dbReference>
<dbReference type="InterPro" id="IPR018490">
    <property type="entry name" value="cNMP-bd_dom_sf"/>
</dbReference>
<evidence type="ECO:0000313" key="1">
    <source>
        <dbReference type="EMBL" id="SDW07810.1"/>
    </source>
</evidence>
<organism evidence="1 2">
    <name type="scientific">Lutibacter oricola</name>
    <dbReference type="NCBI Taxonomy" id="762486"/>
    <lineage>
        <taxon>Bacteria</taxon>
        <taxon>Pseudomonadati</taxon>
        <taxon>Bacteroidota</taxon>
        <taxon>Flavobacteriia</taxon>
        <taxon>Flavobacteriales</taxon>
        <taxon>Flavobacteriaceae</taxon>
        <taxon>Lutibacter</taxon>
    </lineage>
</organism>
<name>A0A1H2QLM3_9FLAO</name>
<dbReference type="Proteomes" id="UP000199595">
    <property type="component" value="Unassembled WGS sequence"/>
</dbReference>
<dbReference type="OrthoDB" id="758145at2"/>